<dbReference type="Gene3D" id="2.30.130.110">
    <property type="match status" value="1"/>
</dbReference>
<keyword evidence="2 4" id="KW-0456">Lyase</keyword>
<evidence type="ECO:0000313" key="5">
    <source>
        <dbReference type="Proteomes" id="UP000002366"/>
    </source>
</evidence>
<dbReference type="OrthoDB" id="9804574at2"/>
<dbReference type="Pfam" id="PF20629">
    <property type="entry name" value="GD_AH_C"/>
    <property type="match status" value="1"/>
</dbReference>
<dbReference type="KEGG" id="aco:Amico_1677"/>
<dbReference type="GO" id="GO:0019698">
    <property type="term" value="P:D-galacturonate catabolic process"/>
    <property type="evidence" value="ECO:0007669"/>
    <property type="project" value="TreeGrafter"/>
</dbReference>
<keyword evidence="5" id="KW-1185">Reference proteome</keyword>
<dbReference type="InterPro" id="IPR007392">
    <property type="entry name" value="GD_AH_second"/>
</dbReference>
<dbReference type="InterPro" id="IPR013974">
    <property type="entry name" value="SAF"/>
</dbReference>
<dbReference type="SMART" id="SM00858">
    <property type="entry name" value="SAF"/>
    <property type="match status" value="1"/>
</dbReference>
<gene>
    <name evidence="4" type="ordered locus">Amico_1677</name>
</gene>
<evidence type="ECO:0000256" key="1">
    <source>
        <dbReference type="ARBA" id="ARBA00010986"/>
    </source>
</evidence>
<reference evidence="4 5" key="1">
    <citation type="journal article" date="2010" name="Stand. Genomic Sci.">
        <title>Complete genome sequence of Aminobacterium colombiense type strain (ALA-1).</title>
        <authorList>
            <person name="Chertkov O."/>
            <person name="Sikorski J."/>
            <person name="Brambilla E."/>
            <person name="Lapidus A."/>
            <person name="Copeland A."/>
            <person name="Glavina Del Rio T."/>
            <person name="Nolan M."/>
            <person name="Lucas S."/>
            <person name="Tice H."/>
            <person name="Cheng J.F."/>
            <person name="Han C."/>
            <person name="Detter J.C."/>
            <person name="Bruce D."/>
            <person name="Tapia R."/>
            <person name="Goodwin L."/>
            <person name="Pitluck S."/>
            <person name="Liolios K."/>
            <person name="Ivanova N."/>
            <person name="Mavromatis K."/>
            <person name="Ovchinnikova G."/>
            <person name="Pati A."/>
            <person name="Chen A."/>
            <person name="Palaniappan K."/>
            <person name="Land M."/>
            <person name="Hauser L."/>
            <person name="Chang Y.J."/>
            <person name="Jeffries C.D."/>
            <person name="Spring S."/>
            <person name="Rohde M."/>
            <person name="Goker M."/>
            <person name="Bristow J."/>
            <person name="Eisen J.A."/>
            <person name="Markowitz V."/>
            <person name="Hugenholtz P."/>
            <person name="Kyrpides N.C."/>
            <person name="Klenk H.P."/>
        </authorList>
    </citation>
    <scope>NUCLEOTIDE SEQUENCE [LARGE SCALE GENOMIC DNA]</scope>
    <source>
        <strain evidence="5">DSM 12261 / ALA-1</strain>
    </source>
</reference>
<comment type="similarity">
    <text evidence="1">Belongs to the UxaA family.</text>
</comment>
<evidence type="ECO:0000313" key="4">
    <source>
        <dbReference type="EMBL" id="ADE57793.1"/>
    </source>
</evidence>
<dbReference type="CDD" id="cd11613">
    <property type="entry name" value="SAF_AH_GD"/>
    <property type="match status" value="1"/>
</dbReference>
<dbReference type="InterPro" id="IPR052172">
    <property type="entry name" value="UxaA_altronate/galactarate_dh"/>
</dbReference>
<evidence type="ECO:0000259" key="3">
    <source>
        <dbReference type="SMART" id="SM00858"/>
    </source>
</evidence>
<dbReference type="eggNOG" id="COG2721">
    <property type="taxonomic scope" value="Bacteria"/>
</dbReference>
<dbReference type="STRING" id="572547.Amico_1677"/>
<protein>
    <submittedName>
        <fullName evidence="4">Altronate dehydratase</fullName>
        <ecNumber evidence="4">4.2.1.7</ecNumber>
    </submittedName>
</protein>
<dbReference type="EMBL" id="CP001997">
    <property type="protein sequence ID" value="ADE57793.1"/>
    <property type="molecule type" value="Genomic_DNA"/>
</dbReference>
<dbReference type="InterPro" id="IPR044144">
    <property type="entry name" value="SAF_UxaA/GarD"/>
</dbReference>
<name>D5EGW1_AMICL</name>
<dbReference type="GO" id="GO:0008789">
    <property type="term" value="F:altronate dehydratase activity"/>
    <property type="evidence" value="ECO:0007669"/>
    <property type="project" value="UniProtKB-EC"/>
</dbReference>
<organism evidence="4 5">
    <name type="scientific">Aminobacterium colombiense (strain DSM 12261 / ALA-1)</name>
    <dbReference type="NCBI Taxonomy" id="572547"/>
    <lineage>
        <taxon>Bacteria</taxon>
        <taxon>Thermotogati</taxon>
        <taxon>Synergistota</taxon>
        <taxon>Synergistia</taxon>
        <taxon>Synergistales</taxon>
        <taxon>Aminobacteriaceae</taxon>
        <taxon>Aminobacterium</taxon>
    </lineage>
</organism>
<dbReference type="PANTHER" id="PTHR30536:SF5">
    <property type="entry name" value="ALTRONATE DEHYDRATASE"/>
    <property type="match status" value="1"/>
</dbReference>
<dbReference type="Pfam" id="PF08666">
    <property type="entry name" value="SAF"/>
    <property type="match status" value="1"/>
</dbReference>
<accession>D5EGW1</accession>
<dbReference type="Pfam" id="PF04295">
    <property type="entry name" value="GD_AH_second"/>
    <property type="match status" value="1"/>
</dbReference>
<dbReference type="AlphaFoldDB" id="D5EGW1"/>
<dbReference type="HOGENOM" id="CLU_029189_0_0_0"/>
<dbReference type="EC" id="4.2.1.7" evidence="4"/>
<feature type="domain" description="SAF" evidence="3">
    <location>
        <begin position="15"/>
        <end position="87"/>
    </location>
</feature>
<dbReference type="InterPro" id="IPR048332">
    <property type="entry name" value="GD_AH_C"/>
</dbReference>
<sequence>MKMRSFQGVRLRTEDTIAVTVHELSKGDILVLDEGFSIPVNERIPAGHKVALKDIAAQEKVIKYGHPIGVALCNIRAGDWVHTHNLKTALGVDWPAEWNYVSPQVKTPFQAKSFMGYRRPTGRVGIRNELWVIPTVSCINDILRNLIPRYEAPDWIDRVRVLAHPYGCSQLGDDFEFTLQALSGLAFNGNAAGVLVVGMGCENLQISYMKDRLSHHFNVEYTVLQEESDDVEALFSRLDKLAAGGCFTREECPSSDLVVGVKCGGSDAFSSITANPLVGLFSDYLTHWGGTLLATEIPEMFGAEDTLTSRIEEEDVFIRFVKMINWFKEYYTSYHQPVYENPSPGNKEGGITTLEEKSLGAVQKTGSGLVADVLQYGECYGRSGVNIVFSPGNDPVSVTSLAASGAVLTLFTTGRGTPYSSVVPSIKIATNSSLYKRKKSWMDFNGGRLLEGEERDALLGDLIDLVFEVANGRETSNEHLNIGEIGLFKHGVIL</sequence>
<proteinExistence type="inferred from homology"/>
<dbReference type="Proteomes" id="UP000002366">
    <property type="component" value="Chromosome"/>
</dbReference>
<evidence type="ECO:0000256" key="2">
    <source>
        <dbReference type="ARBA" id="ARBA00023239"/>
    </source>
</evidence>
<dbReference type="PANTHER" id="PTHR30536">
    <property type="entry name" value="ALTRONATE/GALACTARATE DEHYDRATASE"/>
    <property type="match status" value="1"/>
</dbReference>